<sequence length="39" mass="4329">MFSPKYRGKVLEGEVAEAAEAIIRETCKELDSEADKGEK</sequence>
<dbReference type="EMBL" id="MT631576">
    <property type="protein sequence ID" value="QNO54331.1"/>
    <property type="molecule type" value="Genomic_DNA"/>
</dbReference>
<gene>
    <name evidence="1" type="ORF">DIMBOPOO_00003</name>
</gene>
<protein>
    <submittedName>
        <fullName evidence="1">Uncharacterized protein</fullName>
    </submittedName>
</protein>
<reference evidence="1" key="1">
    <citation type="submission" date="2020-06" db="EMBL/GenBank/DDBJ databases">
        <title>Unique genomic features of the anaerobic methanotrophic archaea.</title>
        <authorList>
            <person name="Chadwick G.L."/>
            <person name="Skennerton C.T."/>
            <person name="Laso-Perez R."/>
            <person name="Leu A.O."/>
            <person name="Speth D.R."/>
            <person name="Yu H."/>
            <person name="Morgan-Lang C."/>
            <person name="Hatzenpichler R."/>
            <person name="Goudeau D."/>
            <person name="Malmstrom R."/>
            <person name="Brazelton W.J."/>
            <person name="Woyke T."/>
            <person name="Hallam S.J."/>
            <person name="Tyson G.W."/>
            <person name="Wegener G."/>
            <person name="Boetius A."/>
            <person name="Orphan V."/>
        </authorList>
    </citation>
    <scope>NUCLEOTIDE SEQUENCE</scope>
</reference>
<dbReference type="GO" id="GO:0003677">
    <property type="term" value="F:DNA binding"/>
    <property type="evidence" value="ECO:0007669"/>
    <property type="project" value="InterPro"/>
</dbReference>
<dbReference type="AlphaFoldDB" id="A0A7G9Z247"/>
<organism evidence="1">
    <name type="scientific">Candidatus Methanophaga sp. ANME-1 ERB7</name>
    <dbReference type="NCBI Taxonomy" id="2759913"/>
    <lineage>
        <taxon>Archaea</taxon>
        <taxon>Methanobacteriati</taxon>
        <taxon>Methanobacteriota</taxon>
        <taxon>Stenosarchaea group</taxon>
        <taxon>Methanomicrobia</taxon>
        <taxon>Candidatus Methanophagales</taxon>
        <taxon>Candidatus Methanophagaceae</taxon>
        <taxon>Candidatus Methanophaga</taxon>
    </lineage>
</organism>
<dbReference type="SUPFAM" id="SSF143422">
    <property type="entry name" value="Transposase IS200-like"/>
    <property type="match status" value="1"/>
</dbReference>
<proteinExistence type="predicted"/>
<dbReference type="GO" id="GO:0006313">
    <property type="term" value="P:DNA transposition"/>
    <property type="evidence" value="ECO:0007669"/>
    <property type="project" value="InterPro"/>
</dbReference>
<accession>A0A7G9Z247</accession>
<dbReference type="Gene3D" id="3.30.70.1290">
    <property type="entry name" value="Transposase IS200-like"/>
    <property type="match status" value="1"/>
</dbReference>
<dbReference type="GO" id="GO:0004803">
    <property type="term" value="F:transposase activity"/>
    <property type="evidence" value="ECO:0007669"/>
    <property type="project" value="InterPro"/>
</dbReference>
<name>A0A7G9Z247_9EURY</name>
<dbReference type="InterPro" id="IPR036515">
    <property type="entry name" value="Transposase_17_sf"/>
</dbReference>
<evidence type="ECO:0000313" key="1">
    <source>
        <dbReference type="EMBL" id="QNO54331.1"/>
    </source>
</evidence>